<evidence type="ECO:0000256" key="15">
    <source>
        <dbReference type="SAM" id="MobiDB-lite"/>
    </source>
</evidence>
<dbReference type="GO" id="GO:0016020">
    <property type="term" value="C:membrane"/>
    <property type="evidence" value="ECO:0007669"/>
    <property type="project" value="UniProtKB-SubCell"/>
</dbReference>
<feature type="compositionally biased region" description="Basic and acidic residues" evidence="15">
    <location>
        <begin position="691"/>
        <end position="711"/>
    </location>
</feature>
<dbReference type="Gene3D" id="3.50.50.60">
    <property type="entry name" value="FAD/NAD(P)-binding domain"/>
    <property type="match status" value="2"/>
</dbReference>
<evidence type="ECO:0000256" key="9">
    <source>
        <dbReference type="ARBA" id="ARBA00022827"/>
    </source>
</evidence>
<dbReference type="GO" id="GO:0050660">
    <property type="term" value="F:flavin adenine dinucleotide binding"/>
    <property type="evidence" value="ECO:0007669"/>
    <property type="project" value="InterPro"/>
</dbReference>
<dbReference type="EC" id="1.1.3.20" evidence="6 13"/>
<keyword evidence="11 13" id="KW-0560">Oxidoreductase</keyword>
<comment type="subcellular location">
    <subcellularLocation>
        <location evidence="4">Membrane</location>
    </subcellularLocation>
</comment>
<dbReference type="RefSeq" id="XP_062625117.1">
    <property type="nucleotide sequence ID" value="XM_062769133.1"/>
</dbReference>
<proteinExistence type="inferred from homology"/>
<sequence length="727" mass="75421">MDAKLAAALGTAAAAAVGGTAFALTRPKPDTSLTQEDIATLLTVFDTVLAPVDPKTLTAPAATSTEAVEAFAVEKPSDLPVAELTGALAALPAHQVVDLKKGLASLRAGGPTALLMNGTTTPFVSLPLEQRQAVFNSWERARSPALRRLHTSLARLAIAQYLGHSRTAAHAMGYKPTPTPPGQVYPYTFASGEQLREATPDVIVVGSGAGGGVVAKELAEAGLSVLVIEHGEHFAPNGHVLTDAQARALMFEGAGIVTSAGGELVILAGKVFGGGTTVNLSASIEPPRIVREDWARTSHVDHFTSDAFQADLDAVSTYMGVSLPAAHNYANTLVLTGAKKLGYTAAHVPQNNGFGEHACGHDCANGCRSGGKKGGVWSWLAGAAGAGATFATGYKVTKVLMENGRATGVAVTAPLNGEMTIKAPRIVLAAGAIHTPALLLRSGIRNSHIGSMYAHPTNYVVGVFPEATYPTDGTVLTCVINEFAVLNGTGHGVRIEVGLMQPSFVLPLLPAKDIKARALQHAHTVGLFVIVRDSVPGKVVLGTDGPVVKWSPNAHDKAYYLKGALAAGEILKTMGATEVHVCGAGFWRAGDDWDAWKHTLKAPETYGSAHQMGSVRIGATPKLGAAAPTGAVYSADGLWVADASLFPSAAGVNPMLGIMALARNVARDVARDAAEVKAKEVEQSNNNNNNDKVEKEEQEPAAKGAEERDGEGTSQATSYVDVRGETQ</sequence>
<feature type="region of interest" description="Disordered" evidence="15">
    <location>
        <begin position="676"/>
        <end position="727"/>
    </location>
</feature>
<dbReference type="AlphaFoldDB" id="A0AAF0Y2M8"/>
<evidence type="ECO:0000259" key="17">
    <source>
        <dbReference type="Pfam" id="PF05199"/>
    </source>
</evidence>
<evidence type="ECO:0000256" key="6">
    <source>
        <dbReference type="ARBA" id="ARBA00013125"/>
    </source>
</evidence>
<feature type="active site" description="Proton acceptor" evidence="14">
    <location>
        <position position="610"/>
    </location>
</feature>
<evidence type="ECO:0000256" key="4">
    <source>
        <dbReference type="ARBA" id="ARBA00004370"/>
    </source>
</evidence>
<keyword evidence="10" id="KW-1133">Transmembrane helix</keyword>
<evidence type="ECO:0000256" key="14">
    <source>
        <dbReference type="PIRSR" id="PIRSR028937-1"/>
    </source>
</evidence>
<dbReference type="Pfam" id="PF00732">
    <property type="entry name" value="GMC_oxred_N"/>
    <property type="match status" value="1"/>
</dbReference>
<dbReference type="InterPro" id="IPR036188">
    <property type="entry name" value="FAD/NAD-bd_sf"/>
</dbReference>
<keyword evidence="12" id="KW-0472">Membrane</keyword>
<feature type="domain" description="Glucose-methanol-choline oxidoreductase C-terminal" evidence="17">
    <location>
        <begin position="548"/>
        <end position="662"/>
    </location>
</feature>
<gene>
    <name evidence="18" type="primary">FAO2_0</name>
    <name evidence="18" type="ORF">LOC62_02G002621</name>
</gene>
<name>A0AAF0Y2M8_9TREE</name>
<evidence type="ECO:0000313" key="19">
    <source>
        <dbReference type="Proteomes" id="UP000827549"/>
    </source>
</evidence>
<protein>
    <recommendedName>
        <fullName evidence="6 13">Long-chain-alcohol oxidase</fullName>
        <ecNumber evidence="6 13">1.1.3.20</ecNumber>
    </recommendedName>
</protein>
<keyword evidence="9" id="KW-0274">FAD</keyword>
<evidence type="ECO:0000256" key="13">
    <source>
        <dbReference type="PIRNR" id="PIRNR028937"/>
    </source>
</evidence>
<dbReference type="GO" id="GO:0046577">
    <property type="term" value="F:long-chain-alcohol oxidase activity"/>
    <property type="evidence" value="ECO:0007669"/>
    <property type="project" value="UniProtKB-EC"/>
</dbReference>
<comment type="cofactor">
    <cofactor evidence="2">
        <name>FAD</name>
        <dbReference type="ChEBI" id="CHEBI:57692"/>
    </cofactor>
</comment>
<dbReference type="Pfam" id="PF05199">
    <property type="entry name" value="GMC_oxred_C"/>
    <property type="match status" value="1"/>
</dbReference>
<dbReference type="Pfam" id="PF13450">
    <property type="entry name" value="NAD_binding_8"/>
    <property type="match status" value="1"/>
</dbReference>
<evidence type="ECO:0000256" key="3">
    <source>
        <dbReference type="ARBA" id="ARBA00003842"/>
    </source>
</evidence>
<keyword evidence="19" id="KW-1185">Reference proteome</keyword>
<keyword evidence="7" id="KW-0285">Flavoprotein</keyword>
<evidence type="ECO:0000259" key="16">
    <source>
        <dbReference type="Pfam" id="PF00732"/>
    </source>
</evidence>
<dbReference type="GeneID" id="87805868"/>
<dbReference type="SUPFAM" id="SSF51905">
    <property type="entry name" value="FAD/NAD(P)-binding domain"/>
    <property type="match status" value="1"/>
</dbReference>
<dbReference type="InterPro" id="IPR007867">
    <property type="entry name" value="GMC_OxRtase_C"/>
</dbReference>
<organism evidence="18 19">
    <name type="scientific">Vanrija pseudolonga</name>
    <dbReference type="NCBI Taxonomy" id="143232"/>
    <lineage>
        <taxon>Eukaryota</taxon>
        <taxon>Fungi</taxon>
        <taxon>Dikarya</taxon>
        <taxon>Basidiomycota</taxon>
        <taxon>Agaricomycotina</taxon>
        <taxon>Tremellomycetes</taxon>
        <taxon>Trichosporonales</taxon>
        <taxon>Trichosporonaceae</taxon>
        <taxon>Vanrija</taxon>
    </lineage>
</organism>
<dbReference type="EMBL" id="CP086715">
    <property type="protein sequence ID" value="WOO79085.1"/>
    <property type="molecule type" value="Genomic_DNA"/>
</dbReference>
<dbReference type="PIRSF" id="PIRSF028937">
    <property type="entry name" value="Lg_Ch_AO"/>
    <property type="match status" value="1"/>
</dbReference>
<dbReference type="PANTHER" id="PTHR46056:SF12">
    <property type="entry name" value="LONG-CHAIN-ALCOHOL OXIDASE"/>
    <property type="match status" value="1"/>
</dbReference>
<dbReference type="PRINTS" id="PR00411">
    <property type="entry name" value="PNDRDTASEI"/>
</dbReference>
<evidence type="ECO:0000256" key="10">
    <source>
        <dbReference type="ARBA" id="ARBA00022989"/>
    </source>
</evidence>
<comment type="function">
    <text evidence="3">Long-chain fatty alcohol oxidase involved in the omega-oxidation pathway of lipid degradation.</text>
</comment>
<evidence type="ECO:0000256" key="12">
    <source>
        <dbReference type="ARBA" id="ARBA00023136"/>
    </source>
</evidence>
<evidence type="ECO:0000256" key="11">
    <source>
        <dbReference type="ARBA" id="ARBA00023002"/>
    </source>
</evidence>
<reference evidence="18" key="1">
    <citation type="submission" date="2023-10" db="EMBL/GenBank/DDBJ databases">
        <authorList>
            <person name="Noh H."/>
        </authorList>
    </citation>
    <scope>NUCLEOTIDE SEQUENCE</scope>
    <source>
        <strain evidence="18">DUCC4014</strain>
    </source>
</reference>
<keyword evidence="8" id="KW-0812">Transmembrane</keyword>
<evidence type="ECO:0000256" key="2">
    <source>
        <dbReference type="ARBA" id="ARBA00001974"/>
    </source>
</evidence>
<evidence type="ECO:0000256" key="5">
    <source>
        <dbReference type="ARBA" id="ARBA00010790"/>
    </source>
</evidence>
<feature type="domain" description="Glucose-methanol-choline oxidoreductase N-terminal" evidence="16">
    <location>
        <begin position="250"/>
        <end position="451"/>
    </location>
</feature>
<accession>A0AAF0Y2M8</accession>
<dbReference type="InterPro" id="IPR012400">
    <property type="entry name" value="Long_Oxdase"/>
</dbReference>
<evidence type="ECO:0000256" key="1">
    <source>
        <dbReference type="ARBA" id="ARBA00000920"/>
    </source>
</evidence>
<comment type="similarity">
    <text evidence="5 13">Belongs to the GMC oxidoreductase family.</text>
</comment>
<evidence type="ECO:0000256" key="8">
    <source>
        <dbReference type="ARBA" id="ARBA00022692"/>
    </source>
</evidence>
<evidence type="ECO:0000313" key="18">
    <source>
        <dbReference type="EMBL" id="WOO79085.1"/>
    </source>
</evidence>
<evidence type="ECO:0000256" key="7">
    <source>
        <dbReference type="ARBA" id="ARBA00022630"/>
    </source>
</evidence>
<dbReference type="InterPro" id="IPR000172">
    <property type="entry name" value="GMC_OxRdtase_N"/>
</dbReference>
<comment type="catalytic activity">
    <reaction evidence="1 13">
        <text>a long-chain primary fatty alcohol + O2 = a long-chain fatty aldehyde + H2O2</text>
        <dbReference type="Rhea" id="RHEA:22756"/>
        <dbReference type="ChEBI" id="CHEBI:15379"/>
        <dbReference type="ChEBI" id="CHEBI:16240"/>
        <dbReference type="ChEBI" id="CHEBI:17176"/>
        <dbReference type="ChEBI" id="CHEBI:77396"/>
        <dbReference type="EC" id="1.1.3.20"/>
    </reaction>
</comment>
<dbReference type="PANTHER" id="PTHR46056">
    <property type="entry name" value="LONG-CHAIN-ALCOHOL OXIDASE"/>
    <property type="match status" value="1"/>
</dbReference>
<dbReference type="Proteomes" id="UP000827549">
    <property type="component" value="Chromosome 2"/>
</dbReference>